<sequence>MSELFLFLASNAHFFHEHITRSLMQSHSTENQDTVHTEQSEEIQNFQNHRPSIAFDLDHTLVLITLIKTAHTDFSIVDDSFYSSPRAFVNHSISNMSPSMNSNHSIAGSTPGRRNIHVQVRPGARELLEKLSQKFDLFIFTSLEKELAMKIINGFAGDLFDERHCLTRENCIFANGYSIKDLEVVREVENSIYRENSDSHIRRNRIYHNHYIYDANIFRNEILDESKKNKIRERENNIDINRILLIDDVIGNGLMQPYNCIGVLPFQGETDDRVLIEDLLPLLMECVKERDLVEAVRRKKNNVSENILLY</sequence>
<dbReference type="SUPFAM" id="SSF56784">
    <property type="entry name" value="HAD-like"/>
    <property type="match status" value="1"/>
</dbReference>
<dbReference type="InterPro" id="IPR023214">
    <property type="entry name" value="HAD_sf"/>
</dbReference>
<dbReference type="AlphaFoldDB" id="A0A1J4K9P5"/>
<gene>
    <name evidence="3" type="ORF">TRFO_05539</name>
</gene>
<comment type="caution">
    <text evidence="3">The sequence shown here is derived from an EMBL/GenBank/DDBJ whole genome shotgun (WGS) entry which is preliminary data.</text>
</comment>
<dbReference type="InterPro" id="IPR004274">
    <property type="entry name" value="FCP1_dom"/>
</dbReference>
<dbReference type="InterPro" id="IPR036412">
    <property type="entry name" value="HAD-like_sf"/>
</dbReference>
<dbReference type="PROSITE" id="PS50969">
    <property type="entry name" value="FCP1"/>
    <property type="match status" value="1"/>
</dbReference>
<dbReference type="GO" id="GO:0005744">
    <property type="term" value="C:TIM23 mitochondrial import inner membrane translocase complex"/>
    <property type="evidence" value="ECO:0007669"/>
    <property type="project" value="UniProtKB-UniRule"/>
</dbReference>
<dbReference type="VEuPathDB" id="TrichDB:TRFO_05539"/>
<dbReference type="Gene3D" id="3.40.50.1000">
    <property type="entry name" value="HAD superfamily/HAD-like"/>
    <property type="match status" value="1"/>
</dbReference>
<evidence type="ECO:0000313" key="4">
    <source>
        <dbReference type="Proteomes" id="UP000179807"/>
    </source>
</evidence>
<evidence type="ECO:0000256" key="1">
    <source>
        <dbReference type="RuleBase" id="RU365079"/>
    </source>
</evidence>
<comment type="similarity">
    <text evidence="1">Belongs to the TIM50 family.</text>
</comment>
<dbReference type="EMBL" id="MLAK01000727">
    <property type="protein sequence ID" value="OHT06358.1"/>
    <property type="molecule type" value="Genomic_DNA"/>
</dbReference>
<comment type="subunit">
    <text evidence="1">Component of the TIM23 complex.</text>
</comment>
<dbReference type="InterPro" id="IPR050365">
    <property type="entry name" value="TIM50"/>
</dbReference>
<feature type="domain" description="FCP1 homology" evidence="2">
    <location>
        <begin position="46"/>
        <end position="286"/>
    </location>
</feature>
<reference evidence="3" key="1">
    <citation type="submission" date="2016-10" db="EMBL/GenBank/DDBJ databases">
        <authorList>
            <person name="Benchimol M."/>
            <person name="Almeida L.G."/>
            <person name="Vasconcelos A.T."/>
            <person name="Perreira-Neves A."/>
            <person name="Rosa I.A."/>
            <person name="Tasca T."/>
            <person name="Bogo M.R."/>
            <person name="de Souza W."/>
        </authorList>
    </citation>
    <scope>NUCLEOTIDE SEQUENCE [LARGE SCALE GENOMIC DNA]</scope>
    <source>
        <strain evidence="3">K</strain>
    </source>
</reference>
<name>A0A1J4K9P5_9EUKA</name>
<keyword evidence="4" id="KW-1185">Reference proteome</keyword>
<dbReference type="GO" id="GO:0015031">
    <property type="term" value="P:protein transport"/>
    <property type="evidence" value="ECO:0007669"/>
    <property type="project" value="UniProtKB-KW"/>
</dbReference>
<dbReference type="GeneID" id="94827253"/>
<evidence type="ECO:0000313" key="3">
    <source>
        <dbReference type="EMBL" id="OHT06358.1"/>
    </source>
</evidence>
<keyword evidence="1" id="KW-0811">Translocation</keyword>
<keyword evidence="1" id="KW-0653">Protein transport</keyword>
<keyword evidence="1" id="KW-0496">Mitochondrion</keyword>
<dbReference type="PANTHER" id="PTHR12210">
    <property type="entry name" value="DULLARD PROTEIN PHOSPHATASE"/>
    <property type="match status" value="1"/>
</dbReference>
<keyword evidence="1" id="KW-0809">Transit peptide</keyword>
<protein>
    <recommendedName>
        <fullName evidence="1">Mitochondrial import inner membrane translocase subunit TIM50</fullName>
    </recommendedName>
</protein>
<dbReference type="Proteomes" id="UP000179807">
    <property type="component" value="Unassembled WGS sequence"/>
</dbReference>
<evidence type="ECO:0000259" key="2">
    <source>
        <dbReference type="PROSITE" id="PS50969"/>
    </source>
</evidence>
<keyword evidence="1" id="KW-0813">Transport</keyword>
<comment type="subcellular location">
    <subcellularLocation>
        <location evidence="1">Mitochondrion inner membrane</location>
        <topology evidence="1">Single-pass membrane protein</topology>
    </subcellularLocation>
</comment>
<accession>A0A1J4K9P5</accession>
<dbReference type="SMART" id="SM00577">
    <property type="entry name" value="CPDc"/>
    <property type="match status" value="1"/>
</dbReference>
<proteinExistence type="inferred from homology"/>
<organism evidence="3 4">
    <name type="scientific">Tritrichomonas foetus</name>
    <dbReference type="NCBI Taxonomy" id="1144522"/>
    <lineage>
        <taxon>Eukaryota</taxon>
        <taxon>Metamonada</taxon>
        <taxon>Parabasalia</taxon>
        <taxon>Tritrichomonadida</taxon>
        <taxon>Tritrichomonadidae</taxon>
        <taxon>Tritrichomonas</taxon>
    </lineage>
</organism>
<dbReference type="RefSeq" id="XP_068359494.1">
    <property type="nucleotide sequence ID" value="XM_068492549.1"/>
</dbReference>
<dbReference type="Pfam" id="PF03031">
    <property type="entry name" value="NIF"/>
    <property type="match status" value="2"/>
</dbReference>
<comment type="function">
    <text evidence="1">Essential component of the TIM23 complex, a complex that mediates the translocation of transit peptide-containing proteins across the mitochondrial inner membrane.</text>
</comment>